<feature type="domain" description="Superoxide dismutase copper/zinc binding" evidence="1">
    <location>
        <begin position="262"/>
        <end position="385"/>
    </location>
</feature>
<feature type="non-terminal residue" evidence="2">
    <location>
        <position position="748"/>
    </location>
</feature>
<protein>
    <recommendedName>
        <fullName evidence="1">Superoxide dismutase copper/zinc binding domain-containing protein</fullName>
    </recommendedName>
</protein>
<name>A0A7R8WMF0_9CRUS</name>
<gene>
    <name evidence="2" type="ORF">CTOB1V02_LOCUS12295</name>
</gene>
<dbReference type="PANTHER" id="PTHR20910">
    <property type="entry name" value="AGAP001623-PA"/>
    <property type="match status" value="1"/>
</dbReference>
<evidence type="ECO:0000259" key="1">
    <source>
        <dbReference type="Pfam" id="PF00080"/>
    </source>
</evidence>
<accession>A0A7R8WMF0</accession>
<dbReference type="Pfam" id="PF00080">
    <property type="entry name" value="Sod_Cu"/>
    <property type="match status" value="1"/>
</dbReference>
<proteinExistence type="predicted"/>
<dbReference type="InterPro" id="IPR036423">
    <property type="entry name" value="SOD-like_Cu/Zn_dom_sf"/>
</dbReference>
<dbReference type="AlphaFoldDB" id="A0A7R8WMF0"/>
<evidence type="ECO:0000313" key="2">
    <source>
        <dbReference type="EMBL" id="CAD7234479.1"/>
    </source>
</evidence>
<dbReference type="InterPro" id="IPR053257">
    <property type="entry name" value="Cu-only_SOD"/>
</dbReference>
<dbReference type="GO" id="GO:0006801">
    <property type="term" value="P:superoxide metabolic process"/>
    <property type="evidence" value="ECO:0007669"/>
    <property type="project" value="InterPro"/>
</dbReference>
<dbReference type="SUPFAM" id="SSF49329">
    <property type="entry name" value="Cu,Zn superoxide dismutase-like"/>
    <property type="match status" value="4"/>
</dbReference>
<organism evidence="2">
    <name type="scientific">Cyprideis torosa</name>
    <dbReference type="NCBI Taxonomy" id="163714"/>
    <lineage>
        <taxon>Eukaryota</taxon>
        <taxon>Metazoa</taxon>
        <taxon>Ecdysozoa</taxon>
        <taxon>Arthropoda</taxon>
        <taxon>Crustacea</taxon>
        <taxon>Oligostraca</taxon>
        <taxon>Ostracoda</taxon>
        <taxon>Podocopa</taxon>
        <taxon>Podocopida</taxon>
        <taxon>Cytherocopina</taxon>
        <taxon>Cytheroidea</taxon>
        <taxon>Cytherideidae</taxon>
        <taxon>Cyprideis</taxon>
    </lineage>
</organism>
<dbReference type="InterPro" id="IPR001424">
    <property type="entry name" value="SOD_Cu_Zn_dom"/>
</dbReference>
<dbReference type="EMBL" id="OB668808">
    <property type="protein sequence ID" value="CAD7234479.1"/>
    <property type="molecule type" value="Genomic_DNA"/>
</dbReference>
<dbReference type="GO" id="GO:0046872">
    <property type="term" value="F:metal ion binding"/>
    <property type="evidence" value="ECO:0007669"/>
    <property type="project" value="InterPro"/>
</dbReference>
<reference evidence="2" key="1">
    <citation type="submission" date="2020-11" db="EMBL/GenBank/DDBJ databases">
        <authorList>
            <person name="Tran Van P."/>
        </authorList>
    </citation>
    <scope>NUCLEOTIDE SEQUENCE</scope>
</reference>
<dbReference type="PANTHER" id="PTHR20910:SF1">
    <property type="entry name" value="SUPEROXIDE DISMUTASE COPPER_ZINC BINDING DOMAIN-CONTAINING PROTEIN"/>
    <property type="match status" value="1"/>
</dbReference>
<dbReference type="OrthoDB" id="159229at2759"/>
<sequence>NTSLGAGVGSHDQYELGDLSGKHGLYRGLTYVRGSTWDHHLPLWGPHSVIGRSIVIHEDASGKRWVCGNIGTKSAVFVVATATFRYPLVGRIWFFQRAGLPLSETHVFIERLLYSDGSKETTKDHPWGIFTKTPGKDYYDWQNRCKSAGDILNPFKRNQDLYRGCDATSPLRCALGDLSFRHGTLTVTYAKSALAMTRKFFTDMALPLQGPESIIGKSVVIQDFKGPEARGDRLACTPIIAWHRHKAVASEWFANEGEVSLKGEINFYQFLPYTATLIEADISGLRQQAGGYHVHVAPVVREAQFPCEASQVYGHYNPTNVDYSKSPPPGKGSLDQYEAGDLSGKFLPLNGKSDLRFRANDSSLFLFAPHSIVGRSVVVHKAADGSRWACATIGWGFAPKEARQYSAIASFHHPEGFVTGYVRFRQVVYTDGSRTETSLEVSLKDAEGGLRRNVVTEGHRWEVFVNPSGHDQVVKNQVSRCQSAGYRWDPYFIQLADEKNQELYDEECGEDNPLRCDAGDLTGKLGSISLGSNRRLFSDANLPLGPPMDPESAVGRSLVIFAKDASHDRFSCANIEPDDDLLQWVTVEASSGFSPSVFIETVREYLGAPAWFVETELTKAHPLHPGNCYQMPLHFMGPLARELQKDFNSLMAAGSIAKPTVTFHGYTAKAKADRFPFKTCGKDDSSSSEDSSGIFGIGGGSSGLSPSLPCLLIVIFLCVSVTTPLEGFPYTPSHQPAPYQSSLSSPAP</sequence>
<dbReference type="Gene3D" id="2.60.40.200">
    <property type="entry name" value="Superoxide dismutase, copper/zinc binding domain"/>
    <property type="match status" value="4"/>
</dbReference>